<accession>A0A0M8ZS43</accession>
<keyword evidence="3" id="KW-1185">Reference proteome</keyword>
<organism evidence="2 3">
    <name type="scientific">Melipona quadrifasciata</name>
    <dbReference type="NCBI Taxonomy" id="166423"/>
    <lineage>
        <taxon>Eukaryota</taxon>
        <taxon>Metazoa</taxon>
        <taxon>Ecdysozoa</taxon>
        <taxon>Arthropoda</taxon>
        <taxon>Hexapoda</taxon>
        <taxon>Insecta</taxon>
        <taxon>Pterygota</taxon>
        <taxon>Neoptera</taxon>
        <taxon>Endopterygota</taxon>
        <taxon>Hymenoptera</taxon>
        <taxon>Apocrita</taxon>
        <taxon>Aculeata</taxon>
        <taxon>Apoidea</taxon>
        <taxon>Anthophila</taxon>
        <taxon>Apidae</taxon>
        <taxon>Melipona</taxon>
    </lineage>
</organism>
<gene>
    <name evidence="2" type="ORF">WN51_03895</name>
</gene>
<dbReference type="EMBL" id="KQ435922">
    <property type="protein sequence ID" value="KOX68409.1"/>
    <property type="molecule type" value="Genomic_DNA"/>
</dbReference>
<dbReference type="AlphaFoldDB" id="A0A0M8ZS43"/>
<evidence type="ECO:0000313" key="3">
    <source>
        <dbReference type="Proteomes" id="UP000053105"/>
    </source>
</evidence>
<evidence type="ECO:0000313" key="2">
    <source>
        <dbReference type="EMBL" id="KOX68409.1"/>
    </source>
</evidence>
<dbReference type="Proteomes" id="UP000053105">
    <property type="component" value="Unassembled WGS sequence"/>
</dbReference>
<evidence type="ECO:0000256" key="1">
    <source>
        <dbReference type="SAM" id="MobiDB-lite"/>
    </source>
</evidence>
<feature type="region of interest" description="Disordered" evidence="1">
    <location>
        <begin position="137"/>
        <end position="162"/>
    </location>
</feature>
<sequence>MGVMTYGVTDARLRTLLLLSLGPPFYLFPQDPILEISSNFNSSNYNKLTKIHGISRINPLRFASVILRLLPRANVISRSWILYTMVRVGKLIQANKSRLEFHWPRYSREEVTWREFRHSYERPTKTEEKAIEPLIGGADDWDSKGAVGTEESRSSNKSTQKNARMKLEVFQEKLEEAENGNPVYFQRKRLRQRRTDCTTPDIKYCDRTLL</sequence>
<proteinExistence type="predicted"/>
<protein>
    <submittedName>
        <fullName evidence="2">Uncharacterized protein</fullName>
    </submittedName>
</protein>
<reference evidence="2 3" key="1">
    <citation type="submission" date="2015-07" db="EMBL/GenBank/DDBJ databases">
        <title>The genome of Melipona quadrifasciata.</title>
        <authorList>
            <person name="Pan H."/>
            <person name="Kapheim K."/>
        </authorList>
    </citation>
    <scope>NUCLEOTIDE SEQUENCE [LARGE SCALE GENOMIC DNA]</scope>
    <source>
        <strain evidence="2">0111107301</strain>
        <tissue evidence="2">Whole body</tissue>
    </source>
</reference>
<name>A0A0M8ZS43_9HYME</name>